<dbReference type="Proteomes" id="UP000887566">
    <property type="component" value="Unplaced"/>
</dbReference>
<dbReference type="PANTHER" id="PTHR13136:SF16">
    <property type="entry name" value="KAT8 REGULATORY NSL COMPLEX SUBUNIT 3"/>
    <property type="match status" value="1"/>
</dbReference>
<proteinExistence type="predicted"/>
<dbReference type="GO" id="GO:0045944">
    <property type="term" value="P:positive regulation of transcription by RNA polymerase II"/>
    <property type="evidence" value="ECO:0007669"/>
    <property type="project" value="TreeGrafter"/>
</dbReference>
<dbReference type="WBParaSite" id="PSAMB.scaffold1138size35462.g11175.t1">
    <property type="protein sequence ID" value="PSAMB.scaffold1138size35462.g11175.t1"/>
    <property type="gene ID" value="PSAMB.scaffold1138size35462.g11175"/>
</dbReference>
<feature type="compositionally biased region" description="Polar residues" evidence="1">
    <location>
        <begin position="70"/>
        <end position="82"/>
    </location>
</feature>
<accession>A0A914UQA7</accession>
<evidence type="ECO:0000259" key="2">
    <source>
        <dbReference type="Pfam" id="PF23154"/>
    </source>
</evidence>
<name>A0A914UQA7_9BILA</name>
<feature type="compositionally biased region" description="Low complexity" evidence="1">
    <location>
        <begin position="108"/>
        <end position="118"/>
    </location>
</feature>
<dbReference type="AlphaFoldDB" id="A0A914UQA7"/>
<evidence type="ECO:0000256" key="1">
    <source>
        <dbReference type="SAM" id="MobiDB-lite"/>
    </source>
</evidence>
<feature type="region of interest" description="Disordered" evidence="1">
    <location>
        <begin position="1"/>
        <end position="212"/>
    </location>
</feature>
<evidence type="ECO:0000313" key="3">
    <source>
        <dbReference type="Proteomes" id="UP000887566"/>
    </source>
</evidence>
<feature type="compositionally biased region" description="Polar residues" evidence="1">
    <location>
        <begin position="202"/>
        <end position="212"/>
    </location>
</feature>
<feature type="region of interest" description="Disordered" evidence="1">
    <location>
        <begin position="890"/>
        <end position="915"/>
    </location>
</feature>
<evidence type="ECO:0000313" key="4">
    <source>
        <dbReference type="WBParaSite" id="PSAMB.scaffold1138size35462.g11175.t1"/>
    </source>
</evidence>
<feature type="region of interest" description="Disordered" evidence="1">
    <location>
        <begin position="275"/>
        <end position="295"/>
    </location>
</feature>
<dbReference type="InterPro" id="IPR026555">
    <property type="entry name" value="NSL3/Tex30"/>
</dbReference>
<dbReference type="InterPro" id="IPR056519">
    <property type="entry name" value="KANSL3_1st"/>
</dbReference>
<feature type="compositionally biased region" description="Polar residues" evidence="1">
    <location>
        <begin position="716"/>
        <end position="727"/>
    </location>
</feature>
<feature type="compositionally biased region" description="Polar residues" evidence="1">
    <location>
        <begin position="150"/>
        <end position="161"/>
    </location>
</feature>
<feature type="compositionally biased region" description="Basic residues" evidence="1">
    <location>
        <begin position="814"/>
        <end position="827"/>
    </location>
</feature>
<dbReference type="PANTHER" id="PTHR13136">
    <property type="entry name" value="TESTIS DEVELOPMENT PROTEIN PRTD"/>
    <property type="match status" value="1"/>
</dbReference>
<feature type="region of interest" description="Disordered" evidence="1">
    <location>
        <begin position="716"/>
        <end position="751"/>
    </location>
</feature>
<protein>
    <submittedName>
        <fullName evidence="4">KAT8 regulatory NSL complex subunit 3</fullName>
    </submittedName>
</protein>
<dbReference type="GO" id="GO:0044545">
    <property type="term" value="C:NSL complex"/>
    <property type="evidence" value="ECO:0007669"/>
    <property type="project" value="TreeGrafter"/>
</dbReference>
<keyword evidence="3" id="KW-1185">Reference proteome</keyword>
<feature type="compositionally biased region" description="Basic and acidic residues" evidence="1">
    <location>
        <begin position="12"/>
        <end position="25"/>
    </location>
</feature>
<feature type="compositionally biased region" description="Polar residues" evidence="1">
    <location>
        <begin position="901"/>
        <end position="910"/>
    </location>
</feature>
<reference evidence="4" key="1">
    <citation type="submission" date="2022-11" db="UniProtKB">
        <authorList>
            <consortium name="WormBaseParasite"/>
        </authorList>
    </citation>
    <scope>IDENTIFICATION</scope>
</reference>
<feature type="region of interest" description="Disordered" evidence="1">
    <location>
        <begin position="790"/>
        <end position="838"/>
    </location>
</feature>
<sequence>MDPFNPSFSLLERLDQPAEREEDQPKSSTPPPSQSTVSSSPPALPSAEQSSIPLAAMPPLDEKPTPEAIASTQARRSGSAEPTKNAKEALLPKSSMANKSKTVGHSGKTPPAQTARPAQPKKDAPISFEEALLIGGGSNMPAKAPKAPKTPSTQRPPNSVPHTPHTPRSTTQTFFSSSSQSQAKPGSVPNIDGKTEADVSAANRQSPSAQPTTFAAKMETLPKRNPLAFGVGGSLALSRRPCHDFFYRELLVTRYLSLRSRAALTKREMEKIEMTGLEVDSSADENSRESSPPLLKGELDAMAVAESVRKAIRIRAATVPEHVDDVADDEELGIESLPNKFENEPKKKHLLARIVRVISGQRLADCTAEGLSHGSSVRHASLQRNAALLRKAFSAITSTDLRQGAWAHGYLLQSLPLPFLATYLQLLRHTRQLAPGLVEFVTGHGAGQGDTEAVKDANQLARRLIFHKVTDPLTVTAAKYTPKKLNGNIQLVLVPPTLQHQGKMKQRAHDYFYKVLLPMIGQTHWVKFALPNRNYTVAETADFMLVNIRDTVMEVKKNHRDSKIVLVGWGTSCLLNCKIVQELSAVSAVINFAFPVVCANGSRGDVDDDILTVTAPCLFVVGQFACDSSFDVLQDLRDHMRSESGLIVVGSANSNLYVSPRKLMIERLSLRAVHRLILDHLIEYLDQALNRPHPKPLKFSKPLPALSVDIPLTSAMSASGTGTNSSPKKPRRKSIAHTDQPPKSATPLSADSALPAELVALLGTDPDKPKAPTRLLSAVDASIHPFPPQETAAAARKRRAQSSAVDEFGAPVAKVRKPRPPRPRKPPMKQMSEQGPSLPATAAAAAAIDPIQRRHTIAEMATADQRRFLPVSPQARASLAQSRYITALSSQSGPTPIRYASQPQGQQPGNMNMRPPAYRYIQLY</sequence>
<dbReference type="Pfam" id="PF23154">
    <property type="entry name" value="KANSL3_1st"/>
    <property type="match status" value="1"/>
</dbReference>
<feature type="domain" description="KANSL3 helical" evidence="2">
    <location>
        <begin position="298"/>
        <end position="471"/>
    </location>
</feature>
<organism evidence="3 4">
    <name type="scientific">Plectus sambesii</name>
    <dbReference type="NCBI Taxonomy" id="2011161"/>
    <lineage>
        <taxon>Eukaryota</taxon>
        <taxon>Metazoa</taxon>
        <taxon>Ecdysozoa</taxon>
        <taxon>Nematoda</taxon>
        <taxon>Chromadorea</taxon>
        <taxon>Plectida</taxon>
        <taxon>Plectina</taxon>
        <taxon>Plectoidea</taxon>
        <taxon>Plectidae</taxon>
        <taxon>Plectus</taxon>
    </lineage>
</organism>
<feature type="compositionally biased region" description="Low complexity" evidence="1">
    <location>
        <begin position="169"/>
        <end position="182"/>
    </location>
</feature>